<feature type="domain" description="Endoribonuclease YicC-like C-terminal" evidence="7">
    <location>
        <begin position="174"/>
        <end position="290"/>
    </location>
</feature>
<name>A0ABS5NMX6_9BACI</name>
<evidence type="ECO:0000313" key="9">
    <source>
        <dbReference type="Proteomes" id="UP000681027"/>
    </source>
</evidence>
<dbReference type="PANTHER" id="PTHR30636:SF3">
    <property type="entry name" value="UPF0701 PROTEIN YICC"/>
    <property type="match status" value="1"/>
</dbReference>
<dbReference type="PANTHER" id="PTHR30636">
    <property type="entry name" value="UPF0701 PROTEIN YICC"/>
    <property type="match status" value="1"/>
</dbReference>
<evidence type="ECO:0000256" key="5">
    <source>
        <dbReference type="ARBA" id="ARBA00035648"/>
    </source>
</evidence>
<dbReference type="Pfam" id="PF03755">
    <property type="entry name" value="YicC-like_N"/>
    <property type="match status" value="1"/>
</dbReference>
<dbReference type="InterPro" id="IPR013551">
    <property type="entry name" value="YicC-like_C"/>
</dbReference>
<evidence type="ECO:0000313" key="8">
    <source>
        <dbReference type="EMBL" id="MBS4189166.1"/>
    </source>
</evidence>
<dbReference type="Pfam" id="PF08340">
    <property type="entry name" value="YicC-like_C"/>
    <property type="match status" value="1"/>
</dbReference>
<evidence type="ECO:0000256" key="2">
    <source>
        <dbReference type="ARBA" id="ARBA00022722"/>
    </source>
</evidence>
<dbReference type="EMBL" id="JAGYPM010000001">
    <property type="protein sequence ID" value="MBS4189166.1"/>
    <property type="molecule type" value="Genomic_DNA"/>
</dbReference>
<keyword evidence="2" id="KW-0540">Nuclease</keyword>
<dbReference type="InterPro" id="IPR013527">
    <property type="entry name" value="YicC-like_N"/>
</dbReference>
<dbReference type="RefSeq" id="WP_213100638.1">
    <property type="nucleotide sequence ID" value="NZ_JAGYPM010000001.1"/>
</dbReference>
<gene>
    <name evidence="8" type="ORF">KHA94_02900</name>
</gene>
<evidence type="ECO:0000256" key="1">
    <source>
        <dbReference type="ARBA" id="ARBA00001968"/>
    </source>
</evidence>
<evidence type="ECO:0000259" key="7">
    <source>
        <dbReference type="Pfam" id="PF08340"/>
    </source>
</evidence>
<dbReference type="NCBIfam" id="TIGR00255">
    <property type="entry name" value="YicC/YloC family endoribonuclease"/>
    <property type="match status" value="1"/>
</dbReference>
<organism evidence="8 9">
    <name type="scientific">Cytobacillus citreus</name>
    <dbReference type="NCBI Taxonomy" id="2833586"/>
    <lineage>
        <taxon>Bacteria</taxon>
        <taxon>Bacillati</taxon>
        <taxon>Bacillota</taxon>
        <taxon>Bacilli</taxon>
        <taxon>Bacillales</taxon>
        <taxon>Bacillaceae</taxon>
        <taxon>Cytobacillus</taxon>
    </lineage>
</organism>
<protein>
    <submittedName>
        <fullName evidence="8">YicC family protein</fullName>
    </submittedName>
</protein>
<evidence type="ECO:0000259" key="6">
    <source>
        <dbReference type="Pfam" id="PF03755"/>
    </source>
</evidence>
<comment type="cofactor">
    <cofactor evidence="1">
        <name>a divalent metal cation</name>
        <dbReference type="ChEBI" id="CHEBI:60240"/>
    </cofactor>
</comment>
<comment type="caution">
    <text evidence="8">The sequence shown here is derived from an EMBL/GenBank/DDBJ whole genome shotgun (WGS) entry which is preliminary data.</text>
</comment>
<proteinExistence type="inferred from homology"/>
<keyword evidence="4" id="KW-0378">Hydrolase</keyword>
<keyword evidence="9" id="KW-1185">Reference proteome</keyword>
<accession>A0ABS5NMX6</accession>
<evidence type="ECO:0000256" key="3">
    <source>
        <dbReference type="ARBA" id="ARBA00022759"/>
    </source>
</evidence>
<comment type="similarity">
    <text evidence="5">Belongs to the YicC/YloC family.</text>
</comment>
<sequence>MVVSMTGFGRSNKNEGSFSALVEVKTVNHRFAEYQIRMPRQLLYLEDKIKKQLNAFIHRGRTEVFITIEGQGVLSRNVHIDWALLDEYYQYIRKIKDRYAIDKEISIRDLTREELIYIEEKEAGSENLEKIVLSAVDEACIQLRQMRKMEGAVLEKDLSHQLNQLKEHVILLKDYAPNVVQQYQEKLAKRMTDLVSSQFDEGRILTEVAIFADKVDINEELTRLNSHIKQFTQTLLVNEAIGRKLDFILQEMNRETNTIGSKANDYKIASEVVEMKSLLEKMKEQVQNVE</sequence>
<feature type="domain" description="Endoribonuclease YicC-like N-terminal" evidence="6">
    <location>
        <begin position="3"/>
        <end position="155"/>
    </location>
</feature>
<dbReference type="Proteomes" id="UP000681027">
    <property type="component" value="Unassembled WGS sequence"/>
</dbReference>
<keyword evidence="3" id="KW-0255">Endonuclease</keyword>
<evidence type="ECO:0000256" key="4">
    <source>
        <dbReference type="ARBA" id="ARBA00022801"/>
    </source>
</evidence>
<dbReference type="InterPro" id="IPR005229">
    <property type="entry name" value="YicC/YloC-like"/>
</dbReference>
<reference evidence="8 9" key="1">
    <citation type="submission" date="2021-05" db="EMBL/GenBank/DDBJ databases">
        <title>Novel Bacillus species.</title>
        <authorList>
            <person name="Liu G."/>
        </authorList>
    </citation>
    <scope>NUCLEOTIDE SEQUENCE [LARGE SCALE GENOMIC DNA]</scope>
    <source>
        <strain evidence="8 9">FJAT-49705</strain>
    </source>
</reference>